<sequence length="202" mass="22274">MNFPLLVAITGRSGSGKSTVSAFYRQHGYPVLDADAVAREVVERGSPVLDELSACFGSDILNSDGTLNRKRLAQKAFCSKKETERLNAITHPAIVKCILERAKTYAEQGHHICFVDGAVILGSPLEPYCKRWIVVTAPQEQAIARIMRRDAISKEQAQERLSVQTPEEALLRRADYHISNSGAQEALERQADNVLKALLSDV</sequence>
<dbReference type="GO" id="GO:0005737">
    <property type="term" value="C:cytoplasm"/>
    <property type="evidence" value="ECO:0007669"/>
    <property type="project" value="UniProtKB-SubCell"/>
</dbReference>
<gene>
    <name evidence="3 5" type="primary">coaE</name>
    <name evidence="5" type="ORF">H9698_06705</name>
</gene>
<dbReference type="Gene3D" id="3.40.50.300">
    <property type="entry name" value="P-loop containing nucleotide triphosphate hydrolases"/>
    <property type="match status" value="1"/>
</dbReference>
<dbReference type="Pfam" id="PF01121">
    <property type="entry name" value="CoaE"/>
    <property type="match status" value="1"/>
</dbReference>
<keyword evidence="3 5" id="KW-0808">Transferase</keyword>
<comment type="similarity">
    <text evidence="3">Belongs to the CoaE family.</text>
</comment>
<dbReference type="HAMAP" id="MF_00376">
    <property type="entry name" value="Dephospho_CoA_kinase"/>
    <property type="match status" value="1"/>
</dbReference>
<dbReference type="AlphaFoldDB" id="A0A9D2Q6Q5"/>
<dbReference type="GO" id="GO:0005524">
    <property type="term" value="F:ATP binding"/>
    <property type="evidence" value="ECO:0007669"/>
    <property type="project" value="UniProtKB-UniRule"/>
</dbReference>
<keyword evidence="3 5" id="KW-0418">Kinase</keyword>
<comment type="pathway">
    <text evidence="3">Cofactor biosynthesis; coenzyme A biosynthesis; CoA from (R)-pantothenate: step 5/5.</text>
</comment>
<keyword evidence="2 3" id="KW-0067">ATP-binding</keyword>
<dbReference type="PANTHER" id="PTHR10695:SF46">
    <property type="entry name" value="BIFUNCTIONAL COENZYME A SYNTHASE-RELATED"/>
    <property type="match status" value="1"/>
</dbReference>
<comment type="caution">
    <text evidence="5">The sequence shown here is derived from an EMBL/GenBank/DDBJ whole genome shotgun (WGS) entry which is preliminary data.</text>
</comment>
<keyword evidence="1 3" id="KW-0547">Nucleotide-binding</keyword>
<dbReference type="GO" id="GO:0004140">
    <property type="term" value="F:dephospho-CoA kinase activity"/>
    <property type="evidence" value="ECO:0007669"/>
    <property type="project" value="UniProtKB-UniRule"/>
</dbReference>
<proteinExistence type="inferred from homology"/>
<evidence type="ECO:0000256" key="2">
    <source>
        <dbReference type="ARBA" id="ARBA00022840"/>
    </source>
</evidence>
<dbReference type="PROSITE" id="PS51219">
    <property type="entry name" value="DPCK"/>
    <property type="match status" value="1"/>
</dbReference>
<keyword evidence="3" id="KW-0173">Coenzyme A biosynthesis</keyword>
<dbReference type="GO" id="GO:0015937">
    <property type="term" value="P:coenzyme A biosynthetic process"/>
    <property type="evidence" value="ECO:0007669"/>
    <property type="project" value="UniProtKB-UniRule"/>
</dbReference>
<evidence type="ECO:0000313" key="6">
    <source>
        <dbReference type="Proteomes" id="UP000823918"/>
    </source>
</evidence>
<dbReference type="PANTHER" id="PTHR10695">
    <property type="entry name" value="DEPHOSPHO-COA KINASE-RELATED"/>
    <property type="match status" value="1"/>
</dbReference>
<dbReference type="EMBL" id="DWWA01000032">
    <property type="protein sequence ID" value="HJC72467.1"/>
    <property type="molecule type" value="Genomic_DNA"/>
</dbReference>
<dbReference type="Proteomes" id="UP000823918">
    <property type="component" value="Unassembled WGS sequence"/>
</dbReference>
<comment type="subcellular location">
    <subcellularLocation>
        <location evidence="3">Cytoplasm</location>
    </subcellularLocation>
</comment>
<accession>A0A9D2Q6Q5</accession>
<evidence type="ECO:0000256" key="1">
    <source>
        <dbReference type="ARBA" id="ARBA00022741"/>
    </source>
</evidence>
<dbReference type="SUPFAM" id="SSF52540">
    <property type="entry name" value="P-loop containing nucleoside triphosphate hydrolases"/>
    <property type="match status" value="1"/>
</dbReference>
<keyword evidence="3" id="KW-0963">Cytoplasm</keyword>
<evidence type="ECO:0000313" key="5">
    <source>
        <dbReference type="EMBL" id="HJC72467.1"/>
    </source>
</evidence>
<dbReference type="CDD" id="cd02022">
    <property type="entry name" value="DPCK"/>
    <property type="match status" value="1"/>
</dbReference>
<dbReference type="EC" id="2.7.1.24" evidence="3 4"/>
<dbReference type="NCBIfam" id="TIGR00152">
    <property type="entry name" value="dephospho-CoA kinase"/>
    <property type="match status" value="1"/>
</dbReference>
<comment type="catalytic activity">
    <reaction evidence="3">
        <text>3'-dephospho-CoA + ATP = ADP + CoA + H(+)</text>
        <dbReference type="Rhea" id="RHEA:18245"/>
        <dbReference type="ChEBI" id="CHEBI:15378"/>
        <dbReference type="ChEBI" id="CHEBI:30616"/>
        <dbReference type="ChEBI" id="CHEBI:57287"/>
        <dbReference type="ChEBI" id="CHEBI:57328"/>
        <dbReference type="ChEBI" id="CHEBI:456216"/>
        <dbReference type="EC" id="2.7.1.24"/>
    </reaction>
</comment>
<reference evidence="5" key="1">
    <citation type="journal article" date="2021" name="PeerJ">
        <title>Extensive microbial diversity within the chicken gut microbiome revealed by metagenomics and culture.</title>
        <authorList>
            <person name="Gilroy R."/>
            <person name="Ravi A."/>
            <person name="Getino M."/>
            <person name="Pursley I."/>
            <person name="Horton D.L."/>
            <person name="Alikhan N.F."/>
            <person name="Baker D."/>
            <person name="Gharbi K."/>
            <person name="Hall N."/>
            <person name="Watson M."/>
            <person name="Adriaenssens E.M."/>
            <person name="Foster-Nyarko E."/>
            <person name="Jarju S."/>
            <person name="Secka A."/>
            <person name="Antonio M."/>
            <person name="Oren A."/>
            <person name="Chaudhuri R.R."/>
            <person name="La Ragione R."/>
            <person name="Hildebrand F."/>
            <person name="Pallen M.J."/>
        </authorList>
    </citation>
    <scope>NUCLEOTIDE SEQUENCE</scope>
    <source>
        <strain evidence="5">5933</strain>
    </source>
</reference>
<dbReference type="InterPro" id="IPR027417">
    <property type="entry name" value="P-loop_NTPase"/>
</dbReference>
<protein>
    <recommendedName>
        <fullName evidence="3 4">Dephospho-CoA kinase</fullName>
        <ecNumber evidence="3 4">2.7.1.24</ecNumber>
    </recommendedName>
    <alternativeName>
        <fullName evidence="3">Dephosphocoenzyme A kinase</fullName>
    </alternativeName>
</protein>
<organism evidence="5 6">
    <name type="scientific">Candidatus Ruthenibacterium merdavium</name>
    <dbReference type="NCBI Taxonomy" id="2838752"/>
    <lineage>
        <taxon>Bacteria</taxon>
        <taxon>Bacillati</taxon>
        <taxon>Bacillota</taxon>
        <taxon>Clostridia</taxon>
        <taxon>Eubacteriales</taxon>
        <taxon>Oscillospiraceae</taxon>
        <taxon>Ruthenibacterium</taxon>
    </lineage>
</organism>
<reference evidence="5" key="2">
    <citation type="submission" date="2021-04" db="EMBL/GenBank/DDBJ databases">
        <authorList>
            <person name="Gilroy R."/>
        </authorList>
    </citation>
    <scope>NUCLEOTIDE SEQUENCE</scope>
    <source>
        <strain evidence="5">5933</strain>
    </source>
</reference>
<dbReference type="InterPro" id="IPR001977">
    <property type="entry name" value="Depp_CoAkinase"/>
</dbReference>
<name>A0A9D2Q6Q5_9FIRM</name>
<feature type="binding site" evidence="3">
    <location>
        <begin position="14"/>
        <end position="19"/>
    </location>
    <ligand>
        <name>ATP</name>
        <dbReference type="ChEBI" id="CHEBI:30616"/>
    </ligand>
</feature>
<evidence type="ECO:0000256" key="4">
    <source>
        <dbReference type="NCBIfam" id="TIGR00152"/>
    </source>
</evidence>
<evidence type="ECO:0000256" key="3">
    <source>
        <dbReference type="HAMAP-Rule" id="MF_00376"/>
    </source>
</evidence>
<comment type="function">
    <text evidence="3">Catalyzes the phosphorylation of the 3'-hydroxyl group of dephosphocoenzyme A to form coenzyme A.</text>
</comment>